<evidence type="ECO:0000313" key="2">
    <source>
        <dbReference type="EMBL" id="ATI20234.1"/>
    </source>
</evidence>
<feature type="domain" description="Homing endonuclease LAGLIDADG" evidence="1">
    <location>
        <begin position="143"/>
        <end position="181"/>
    </location>
</feature>
<dbReference type="InterPro" id="IPR027434">
    <property type="entry name" value="Homing_endonucl"/>
</dbReference>
<dbReference type="PANTHER" id="PTHR36181">
    <property type="entry name" value="INTRON-ENCODED ENDONUCLEASE AI3-RELATED"/>
    <property type="match status" value="1"/>
</dbReference>
<dbReference type="GO" id="GO:0004519">
    <property type="term" value="F:endonuclease activity"/>
    <property type="evidence" value="ECO:0007669"/>
    <property type="project" value="UniProtKB-KW"/>
</dbReference>
<evidence type="ECO:0000259" key="1">
    <source>
        <dbReference type="Pfam" id="PF00961"/>
    </source>
</evidence>
<keyword evidence="2" id="KW-0496">Mitochondrion</keyword>
<dbReference type="InterPro" id="IPR004860">
    <property type="entry name" value="LAGLIDADG_dom"/>
</dbReference>
<dbReference type="InterPro" id="IPR051289">
    <property type="entry name" value="LAGLIDADG_Endonuclease"/>
</dbReference>
<proteinExistence type="predicted"/>
<dbReference type="EMBL" id="KY575054">
    <property type="protein sequence ID" value="ATI20234.1"/>
    <property type="molecule type" value="Genomic_DNA"/>
</dbReference>
<dbReference type="GO" id="GO:0005739">
    <property type="term" value="C:mitochondrion"/>
    <property type="evidence" value="ECO:0007669"/>
    <property type="project" value="UniProtKB-ARBA"/>
</dbReference>
<feature type="domain" description="Homing endonuclease LAGLIDADG" evidence="1">
    <location>
        <begin position="49"/>
        <end position="116"/>
    </location>
</feature>
<accession>A0A291LI68</accession>
<organism evidence="2">
    <name type="scientific">Juglanconis oblonga</name>
    <dbReference type="NCBI Taxonomy" id="1940568"/>
    <lineage>
        <taxon>Eukaryota</taxon>
        <taxon>Fungi</taxon>
        <taxon>Dikarya</taxon>
        <taxon>Ascomycota</taxon>
        <taxon>Pezizomycotina</taxon>
        <taxon>Sordariomycetes</taxon>
        <taxon>Sordariomycetidae</taxon>
        <taxon>Diaporthales</taxon>
        <taxon>Juglanconidaceae</taxon>
        <taxon>Juglanconis</taxon>
    </lineage>
</organism>
<dbReference type="Gene3D" id="3.10.28.10">
    <property type="entry name" value="Homing endonucleases"/>
    <property type="match status" value="1"/>
</dbReference>
<keyword evidence="2" id="KW-0540">Nuclease</keyword>
<gene>
    <name evidence="2" type="primary">orf215</name>
</gene>
<reference evidence="2" key="1">
    <citation type="submission" date="2017-02" db="EMBL/GenBank/DDBJ databases">
        <title>Fungal Comparative Genomics of Melanconis species and Ophiognomonia clavigignenti-juglandacearum at Different Phylogenetic Distances.</title>
        <authorList>
            <person name="Demers J.E."/>
            <person name="Castlebury L.A."/>
        </authorList>
    </citation>
    <scope>NUCLEOTIDE SEQUENCE</scope>
    <source>
        <strain evidence="2">AR4414</strain>
    </source>
</reference>
<geneLocation type="mitochondrion" evidence="2"/>
<name>A0A291LI68_9PEZI</name>
<keyword evidence="2" id="KW-0255">Endonuclease</keyword>
<dbReference type="AlphaFoldDB" id="A0A291LI68"/>
<keyword evidence="2" id="KW-0378">Hydrolase</keyword>
<dbReference type="Pfam" id="PF00961">
    <property type="entry name" value="LAGLIDADG_1"/>
    <property type="match status" value="2"/>
</dbReference>
<dbReference type="SUPFAM" id="SSF55608">
    <property type="entry name" value="Homing endonucleases"/>
    <property type="match status" value="1"/>
</dbReference>
<protein>
    <submittedName>
        <fullName evidence="2">LAGLIDADG endonuclease</fullName>
    </submittedName>
</protein>
<dbReference type="PANTHER" id="PTHR36181:SF4">
    <property type="entry name" value="LAGLIDADG ENDONUCLEASE"/>
    <property type="match status" value="1"/>
</dbReference>
<sequence>MVSIKASINLGLSDALKEAFPTFKLIDPSSLSKGLIDIKEGKSINPYWLAGFTEAEGCFFVVIQENKSSPEGTLRYPTGVPSGRATYQIKIGYQVSQHLIDQSLIKSLKDFFECGRSSPIPPPGGGGSGMIPEGGSEPCGKAGISFRVTKFKEITEKVIPFFDNYPILGSKLKDFKDFKGITKLMASKAHLTPEGLIKIRKIKSLMNSLREFPEE</sequence>